<proteinExistence type="predicted"/>
<dbReference type="InterPro" id="IPR038586">
    <property type="entry name" value="Tctex-1-like_sf"/>
</dbReference>
<comment type="caution">
    <text evidence="1">The sequence shown here is derived from an EMBL/GenBank/DDBJ whole genome shotgun (WGS) entry which is preliminary data.</text>
</comment>
<accession>A0A4T0FWM7</accession>
<protein>
    <recommendedName>
        <fullName evidence="3">Topoisomerase I damage affected protein 2</fullName>
    </recommendedName>
</protein>
<sequence>TITDSLNIVIRFDIDTLRPIIRRVLNAELTNAKYEELESDCTQKIAHKIKQHMLEISPHGFKYLVLVNASKNNNQGLKADASMHWEMDADSFVQDIFQSDDIICVCVAYAIRY</sequence>
<dbReference type="EMBL" id="SPNW01000002">
    <property type="protein sequence ID" value="TIA93387.1"/>
    <property type="molecule type" value="Genomic_DNA"/>
</dbReference>
<name>A0A4T0FWM7_9BASI</name>
<dbReference type="AlphaFoldDB" id="A0A4T0FWM7"/>
<gene>
    <name evidence="1" type="ORF">E3P99_00168</name>
</gene>
<evidence type="ECO:0000313" key="1">
    <source>
        <dbReference type="EMBL" id="TIA93387.1"/>
    </source>
</evidence>
<keyword evidence="2" id="KW-1185">Reference proteome</keyword>
<dbReference type="CDD" id="cd21459">
    <property type="entry name" value="DLC-like_TCTEX1D2"/>
    <property type="match status" value="1"/>
</dbReference>
<dbReference type="Pfam" id="PF03645">
    <property type="entry name" value="Tctex-1"/>
    <property type="match status" value="1"/>
</dbReference>
<evidence type="ECO:0008006" key="3">
    <source>
        <dbReference type="Google" id="ProtNLM"/>
    </source>
</evidence>
<dbReference type="GO" id="GO:0045505">
    <property type="term" value="F:dynein intermediate chain binding"/>
    <property type="evidence" value="ECO:0007669"/>
    <property type="project" value="TreeGrafter"/>
</dbReference>
<dbReference type="InterPro" id="IPR005334">
    <property type="entry name" value="Tctex-1-like"/>
</dbReference>
<dbReference type="GO" id="GO:0005868">
    <property type="term" value="C:cytoplasmic dynein complex"/>
    <property type="evidence" value="ECO:0007669"/>
    <property type="project" value="TreeGrafter"/>
</dbReference>
<evidence type="ECO:0000313" key="2">
    <source>
        <dbReference type="Proteomes" id="UP000310189"/>
    </source>
</evidence>
<dbReference type="Gene3D" id="3.30.1140.40">
    <property type="entry name" value="Tctex-1"/>
    <property type="match status" value="1"/>
</dbReference>
<dbReference type="PANTHER" id="PTHR21255:SF7">
    <property type="entry name" value="DYNEIN LIGHT CHAIN TCTEX-TYPE PROTEIN 2B"/>
    <property type="match status" value="1"/>
</dbReference>
<dbReference type="GO" id="GO:0005737">
    <property type="term" value="C:cytoplasm"/>
    <property type="evidence" value="ECO:0007669"/>
    <property type="project" value="TreeGrafter"/>
</dbReference>
<dbReference type="Proteomes" id="UP000310189">
    <property type="component" value="Unassembled WGS sequence"/>
</dbReference>
<dbReference type="GO" id="GO:0007018">
    <property type="term" value="P:microtubule-based movement"/>
    <property type="evidence" value="ECO:0007669"/>
    <property type="project" value="TreeGrafter"/>
</dbReference>
<dbReference type="PANTHER" id="PTHR21255">
    <property type="entry name" value="T-COMPLEX-ASSOCIATED-TESTIS-EXPRESSED 1/ DYNEIN LIGHT CHAIN"/>
    <property type="match status" value="1"/>
</dbReference>
<organism evidence="1 2">
    <name type="scientific">Wallemia hederae</name>
    <dbReference type="NCBI Taxonomy" id="1540922"/>
    <lineage>
        <taxon>Eukaryota</taxon>
        <taxon>Fungi</taxon>
        <taxon>Dikarya</taxon>
        <taxon>Basidiomycota</taxon>
        <taxon>Wallemiomycotina</taxon>
        <taxon>Wallemiomycetes</taxon>
        <taxon>Wallemiales</taxon>
        <taxon>Wallemiaceae</taxon>
        <taxon>Wallemia</taxon>
    </lineage>
</organism>
<feature type="non-terminal residue" evidence="1">
    <location>
        <position position="1"/>
    </location>
</feature>
<reference evidence="1 2" key="1">
    <citation type="submission" date="2019-03" db="EMBL/GenBank/DDBJ databases">
        <title>Sequencing 23 genomes of Wallemia ichthyophaga.</title>
        <authorList>
            <person name="Gostincar C."/>
        </authorList>
    </citation>
    <scope>NUCLEOTIDE SEQUENCE [LARGE SCALE GENOMIC DNA]</scope>
    <source>
        <strain evidence="1 2">EXF-5753</strain>
    </source>
</reference>
<dbReference type="OrthoDB" id="10260741at2759"/>